<dbReference type="AlphaFoldDB" id="A0AAI9VFM8"/>
<feature type="region of interest" description="Disordered" evidence="1">
    <location>
        <begin position="212"/>
        <end position="231"/>
    </location>
</feature>
<organism evidence="2 3">
    <name type="scientific">Colletotrichum cuscutae</name>
    <dbReference type="NCBI Taxonomy" id="1209917"/>
    <lineage>
        <taxon>Eukaryota</taxon>
        <taxon>Fungi</taxon>
        <taxon>Dikarya</taxon>
        <taxon>Ascomycota</taxon>
        <taxon>Pezizomycotina</taxon>
        <taxon>Sordariomycetes</taxon>
        <taxon>Hypocreomycetidae</taxon>
        <taxon>Glomerellales</taxon>
        <taxon>Glomerellaceae</taxon>
        <taxon>Colletotrichum</taxon>
        <taxon>Colletotrichum acutatum species complex</taxon>
    </lineage>
</organism>
<evidence type="ECO:0000313" key="3">
    <source>
        <dbReference type="Proteomes" id="UP001239213"/>
    </source>
</evidence>
<name>A0AAI9VFM8_9PEZI</name>
<dbReference type="Proteomes" id="UP001239213">
    <property type="component" value="Unassembled WGS sequence"/>
</dbReference>
<comment type="caution">
    <text evidence="2">The sequence shown here is derived from an EMBL/GenBank/DDBJ whole genome shotgun (WGS) entry which is preliminary data.</text>
</comment>
<accession>A0AAI9VFM8</accession>
<reference evidence="2" key="1">
    <citation type="submission" date="2016-11" db="EMBL/GenBank/DDBJ databases">
        <title>The genome sequence of Colletotrichum cuscutae.</title>
        <authorList>
            <person name="Baroncelli R."/>
        </authorList>
    </citation>
    <scope>NUCLEOTIDE SEQUENCE</scope>
    <source>
        <strain evidence="2">IMI 304802</strain>
    </source>
</reference>
<dbReference type="EMBL" id="MPDP01000097">
    <property type="protein sequence ID" value="KAK1481753.1"/>
    <property type="molecule type" value="Genomic_DNA"/>
</dbReference>
<gene>
    <name evidence="2" type="ORF">CCUS01_15962</name>
</gene>
<evidence type="ECO:0000256" key="1">
    <source>
        <dbReference type="SAM" id="MobiDB-lite"/>
    </source>
</evidence>
<feature type="region of interest" description="Disordered" evidence="1">
    <location>
        <begin position="236"/>
        <end position="264"/>
    </location>
</feature>
<proteinExistence type="predicted"/>
<evidence type="ECO:0000313" key="2">
    <source>
        <dbReference type="EMBL" id="KAK1481753.1"/>
    </source>
</evidence>
<sequence length="264" mass="28454">MLGLLISARFRSTADASIGLNHWHGPPCPDCPGTEASLDRRLLRSFPISGLRTQTVLLSRFWSRCASARRPRASDPLMYSLQAIDILDLAHQPSSLGSPLFIRHSRHIAYGYAIPTQGFWHRLKEVRQFNELLGTTGGEGGTAQALGLHEPTGRRNFQSGTLLPGPVLSPGILLALWCFSCDVFLFSTVRRLNTESSRSLSCILLSTPAPFDPADSRSPNPASPLKCDMSLSTGTGSYTTATDDGGSGTDLNSFLVPSSGPPPF</sequence>
<keyword evidence="3" id="KW-1185">Reference proteome</keyword>
<protein>
    <submittedName>
        <fullName evidence="2">Uncharacterized protein</fullName>
    </submittedName>
</protein>